<reference evidence="2 3" key="1">
    <citation type="submission" date="2015-04" db="EMBL/GenBank/DDBJ databases">
        <title>The complete genome sequence of the rumen methanogen Methanobrevibacter millerae SM9.</title>
        <authorList>
            <person name="Leahy S.C."/>
            <person name="Kelly W.J."/>
            <person name="Pacheco D.M."/>
            <person name="Li D."/>
            <person name="Altermann E."/>
            <person name="Attwood G.T."/>
        </authorList>
    </citation>
    <scope>NUCLEOTIDE SEQUENCE [LARGE SCALE GENOMIC DNA]</scope>
    <source>
        <strain evidence="2 3">SM9</strain>
    </source>
</reference>
<keyword evidence="1" id="KW-0472">Membrane</keyword>
<dbReference type="EMBL" id="CP011266">
    <property type="protein sequence ID" value="ALT68458.1"/>
    <property type="molecule type" value="Genomic_DNA"/>
</dbReference>
<dbReference type="Proteomes" id="UP000067738">
    <property type="component" value="Chromosome"/>
</dbReference>
<evidence type="ECO:0000313" key="3">
    <source>
        <dbReference type="Proteomes" id="UP000067738"/>
    </source>
</evidence>
<organism evidence="2 3">
    <name type="scientific">Methanobrevibacter millerae</name>
    <dbReference type="NCBI Taxonomy" id="230361"/>
    <lineage>
        <taxon>Archaea</taxon>
        <taxon>Methanobacteriati</taxon>
        <taxon>Methanobacteriota</taxon>
        <taxon>Methanomada group</taxon>
        <taxon>Methanobacteria</taxon>
        <taxon>Methanobacteriales</taxon>
        <taxon>Methanobacteriaceae</taxon>
        <taxon>Methanobrevibacter</taxon>
    </lineage>
</organism>
<evidence type="ECO:0000256" key="1">
    <source>
        <dbReference type="SAM" id="Phobius"/>
    </source>
</evidence>
<sequence length="124" mass="13891">MIIETRNVKIIVCKTALFASSNLDAPTYLEINEFPPAPIPLPMPIKTKYNGDINPNAANASILIPETQKLSIKLFKNIKSNEKIVGMANLFIAFFGSPVIVSIFSFISIIDIIYYSYLLNFFDK</sequence>
<gene>
    <name evidence="2" type="ORF">sm9_0661</name>
</gene>
<evidence type="ECO:0000313" key="2">
    <source>
        <dbReference type="EMBL" id="ALT68458.1"/>
    </source>
</evidence>
<keyword evidence="1" id="KW-0812">Transmembrane</keyword>
<proteinExistence type="predicted"/>
<protein>
    <submittedName>
        <fullName evidence="2">Uncharacterized protein</fullName>
    </submittedName>
</protein>
<accession>A0A0U3DR73</accession>
<keyword evidence="1" id="KW-1133">Transmembrane helix</keyword>
<dbReference type="AlphaFoldDB" id="A0A0U3DR73"/>
<feature type="transmembrane region" description="Helical" evidence="1">
    <location>
        <begin position="84"/>
        <end position="117"/>
    </location>
</feature>
<name>A0A0U3DR73_9EURY</name>
<keyword evidence="3" id="KW-1185">Reference proteome</keyword>
<dbReference type="KEGG" id="mmil:sm9_0661"/>